<accession>A0ABS3Z5I0</accession>
<feature type="signal peptide" evidence="1">
    <location>
        <begin position="1"/>
        <end position="21"/>
    </location>
</feature>
<feature type="chain" id="PRO_5047211943" evidence="1">
    <location>
        <begin position="22"/>
        <end position="349"/>
    </location>
</feature>
<evidence type="ECO:0000313" key="2">
    <source>
        <dbReference type="EMBL" id="MBO9205398.1"/>
    </source>
</evidence>
<evidence type="ECO:0000256" key="1">
    <source>
        <dbReference type="SAM" id="SignalP"/>
    </source>
</evidence>
<dbReference type="EMBL" id="JAGHKO010000024">
    <property type="protein sequence ID" value="MBO9205398.1"/>
    <property type="molecule type" value="Genomic_DNA"/>
</dbReference>
<dbReference type="Proteomes" id="UP000677244">
    <property type="component" value="Unassembled WGS sequence"/>
</dbReference>
<protein>
    <submittedName>
        <fullName evidence="2">Uncharacterized protein</fullName>
    </submittedName>
</protein>
<reference evidence="2 3" key="1">
    <citation type="submission" date="2021-03" db="EMBL/GenBank/DDBJ databases">
        <title>Assistant Professor.</title>
        <authorList>
            <person name="Huq M.A."/>
        </authorList>
    </citation>
    <scope>NUCLEOTIDE SEQUENCE [LARGE SCALE GENOMIC DNA]</scope>
    <source>
        <strain evidence="2 3">MAH-29</strain>
    </source>
</reference>
<evidence type="ECO:0000313" key="3">
    <source>
        <dbReference type="Proteomes" id="UP000677244"/>
    </source>
</evidence>
<proteinExistence type="predicted"/>
<name>A0ABS3Z5I0_9BACT</name>
<keyword evidence="1" id="KW-0732">Signal</keyword>
<keyword evidence="3" id="KW-1185">Reference proteome</keyword>
<sequence>MRYMKFLWLILLGAFSAPMFAQEKLEKELDRYKTTLKQVILQDAAKEGRVKEFLTNTIQVIIIPQCQFTGTAQQVIVDSSAIDNMQIDTNYYRALLRKDNQVVVVIEKQGLRTPSFMTIGEYGGSENVPQWVNMVEKAGFEKRLFSIDLLMEESRMKQIAFVNQRQLQFVDAGLQVYSGIQPLLVNKYGSVDKFVELKKENLEKMQLLQNNASPESWKHLVRNNYTKWTERYPTDTAGVFDLFVKEMDTIVRLSNRQKELLKQTITNKLLNCSKYNGRPGIQFIDRDIAPLVYTVLTQEQYARYIYQRGLNAWVANEAFKKLEIYYVREKSVPLDSLSKVYDREVFSLK</sequence>
<dbReference type="RefSeq" id="WP_209144924.1">
    <property type="nucleotide sequence ID" value="NZ_JAGHKO010000024.1"/>
</dbReference>
<organism evidence="2 3">
    <name type="scientific">Niastella soli</name>
    <dbReference type="NCBI Taxonomy" id="2821487"/>
    <lineage>
        <taxon>Bacteria</taxon>
        <taxon>Pseudomonadati</taxon>
        <taxon>Bacteroidota</taxon>
        <taxon>Chitinophagia</taxon>
        <taxon>Chitinophagales</taxon>
        <taxon>Chitinophagaceae</taxon>
        <taxon>Niastella</taxon>
    </lineage>
</organism>
<gene>
    <name evidence="2" type="ORF">J7I42_34230</name>
</gene>
<comment type="caution">
    <text evidence="2">The sequence shown here is derived from an EMBL/GenBank/DDBJ whole genome shotgun (WGS) entry which is preliminary data.</text>
</comment>